<evidence type="ECO:0000256" key="2">
    <source>
        <dbReference type="ARBA" id="ARBA00022679"/>
    </source>
</evidence>
<dbReference type="InterPro" id="IPR029063">
    <property type="entry name" value="SAM-dependent_MTases_sf"/>
</dbReference>
<dbReference type="InterPro" id="IPR001525">
    <property type="entry name" value="C5_MeTfrase"/>
</dbReference>
<dbReference type="Gene3D" id="3.40.50.150">
    <property type="entry name" value="Vaccinia Virus protein VP39"/>
    <property type="match status" value="1"/>
</dbReference>
<sequence>GQLEIHDFGRETCEAHGTKFMNAGRWEEWQDYRSVWKDAVFCYGNPRCTSFSSYSAGARSHARGPFAAPTQDIWDLVEFGLQNRLDVISFESVQQAYTVGHELIKILVEKCSERDYRVAHLFVNTAAEGNAQKRRRYFFVAYKDDRNFNVMIPRLPEYRTTCGDVLKKFMNRKTHEGKFSGKDFSYDADSYKRLNDRDRAMIPHLQEGEGYTKFAKLRPDELRQVSEYHYDKWIYRTSGLPFSLHAPTRPRWDGHCPTICSTSRNLIHPHLDRPLTVGEIAALMGWPEGFIPVGPQPVGQIGKGVVPVTATWLGEQIKLYLKNFWKNDDFESTYKKGQWVGEHF</sequence>
<dbReference type="Pfam" id="PF00145">
    <property type="entry name" value="DNA_methylase"/>
    <property type="match status" value="1"/>
</dbReference>
<dbReference type="GO" id="GO:0032259">
    <property type="term" value="P:methylation"/>
    <property type="evidence" value="ECO:0007669"/>
    <property type="project" value="UniProtKB-KW"/>
</dbReference>
<gene>
    <name evidence="3" type="ORF">S01H1_17591</name>
</gene>
<protein>
    <recommendedName>
        <fullName evidence="4">DNA (cytosine-5-)-methyltransferase</fullName>
    </recommendedName>
</protein>
<keyword evidence="2" id="KW-0808">Transferase</keyword>
<proteinExistence type="predicted"/>
<feature type="non-terminal residue" evidence="3">
    <location>
        <position position="1"/>
    </location>
</feature>
<dbReference type="AlphaFoldDB" id="X0SDW5"/>
<accession>X0SDW5</accession>
<evidence type="ECO:0008006" key="4">
    <source>
        <dbReference type="Google" id="ProtNLM"/>
    </source>
</evidence>
<reference evidence="3" key="1">
    <citation type="journal article" date="2014" name="Front. Microbiol.">
        <title>High frequency of phylogenetically diverse reductive dehalogenase-homologous genes in deep subseafloor sedimentary metagenomes.</title>
        <authorList>
            <person name="Kawai M."/>
            <person name="Futagami T."/>
            <person name="Toyoda A."/>
            <person name="Takaki Y."/>
            <person name="Nishi S."/>
            <person name="Hori S."/>
            <person name="Arai W."/>
            <person name="Tsubouchi T."/>
            <person name="Morono Y."/>
            <person name="Uchiyama I."/>
            <person name="Ito T."/>
            <person name="Fujiyama A."/>
            <person name="Inagaki F."/>
            <person name="Takami H."/>
        </authorList>
    </citation>
    <scope>NUCLEOTIDE SEQUENCE</scope>
    <source>
        <strain evidence="3">Expedition CK06-06</strain>
    </source>
</reference>
<dbReference type="EMBL" id="BARS01009344">
    <property type="protein sequence ID" value="GAF73326.1"/>
    <property type="molecule type" value="Genomic_DNA"/>
</dbReference>
<dbReference type="GO" id="GO:0008168">
    <property type="term" value="F:methyltransferase activity"/>
    <property type="evidence" value="ECO:0007669"/>
    <property type="project" value="UniProtKB-KW"/>
</dbReference>
<feature type="non-terminal residue" evidence="3">
    <location>
        <position position="344"/>
    </location>
</feature>
<evidence type="ECO:0000313" key="3">
    <source>
        <dbReference type="EMBL" id="GAF73326.1"/>
    </source>
</evidence>
<organism evidence="3">
    <name type="scientific">marine sediment metagenome</name>
    <dbReference type="NCBI Taxonomy" id="412755"/>
    <lineage>
        <taxon>unclassified sequences</taxon>
        <taxon>metagenomes</taxon>
        <taxon>ecological metagenomes</taxon>
    </lineage>
</organism>
<keyword evidence="1" id="KW-0489">Methyltransferase</keyword>
<dbReference type="Gene3D" id="3.90.120.10">
    <property type="entry name" value="DNA Methylase, subunit A, domain 2"/>
    <property type="match status" value="1"/>
</dbReference>
<name>X0SDW5_9ZZZZ</name>
<dbReference type="SUPFAM" id="SSF53335">
    <property type="entry name" value="S-adenosyl-L-methionine-dependent methyltransferases"/>
    <property type="match status" value="1"/>
</dbReference>
<comment type="caution">
    <text evidence="3">The sequence shown here is derived from an EMBL/GenBank/DDBJ whole genome shotgun (WGS) entry which is preliminary data.</text>
</comment>
<evidence type="ECO:0000256" key="1">
    <source>
        <dbReference type="ARBA" id="ARBA00022603"/>
    </source>
</evidence>